<dbReference type="PROSITE" id="PS50043">
    <property type="entry name" value="HTH_LUXR_2"/>
    <property type="match status" value="1"/>
</dbReference>
<keyword evidence="3" id="KW-1185">Reference proteome</keyword>
<keyword evidence="2" id="KW-0238">DNA-binding</keyword>
<reference evidence="2 3" key="1">
    <citation type="submission" date="2018-06" db="EMBL/GenBank/DDBJ databases">
        <authorList>
            <consortium name="Pathogen Informatics"/>
            <person name="Doyle S."/>
        </authorList>
    </citation>
    <scope>NUCLEOTIDE SEQUENCE [LARGE SCALE GENOMIC DNA]</scope>
    <source>
        <strain evidence="2 3">NCTC13316</strain>
    </source>
</reference>
<dbReference type="SMART" id="SM00421">
    <property type="entry name" value="HTH_LUXR"/>
    <property type="match status" value="1"/>
</dbReference>
<dbReference type="Proteomes" id="UP000254794">
    <property type="component" value="Unassembled WGS sequence"/>
</dbReference>
<dbReference type="InterPro" id="IPR016032">
    <property type="entry name" value="Sig_transdc_resp-reg_C-effctor"/>
</dbReference>
<dbReference type="CDD" id="cd06170">
    <property type="entry name" value="LuxR_C_like"/>
    <property type="match status" value="1"/>
</dbReference>
<evidence type="ECO:0000313" key="2">
    <source>
        <dbReference type="EMBL" id="STX50192.1"/>
    </source>
</evidence>
<dbReference type="PRINTS" id="PR00038">
    <property type="entry name" value="HTHLUXR"/>
</dbReference>
<feature type="domain" description="HTH luxR-type" evidence="1">
    <location>
        <begin position="201"/>
        <end position="266"/>
    </location>
</feature>
<dbReference type="EMBL" id="UGOD01000001">
    <property type="protein sequence ID" value="STX50192.1"/>
    <property type="molecule type" value="Genomic_DNA"/>
</dbReference>
<dbReference type="AlphaFoldDB" id="A0A378JPY9"/>
<dbReference type="InterPro" id="IPR036388">
    <property type="entry name" value="WH-like_DNA-bd_sf"/>
</dbReference>
<evidence type="ECO:0000259" key="1">
    <source>
        <dbReference type="PROSITE" id="PS50043"/>
    </source>
</evidence>
<gene>
    <name evidence="2" type="primary">citB</name>
    <name evidence="2" type="ORF">NCTC13316_00259</name>
</gene>
<dbReference type="GO" id="GO:0003677">
    <property type="term" value="F:DNA binding"/>
    <property type="evidence" value="ECO:0007669"/>
    <property type="project" value="UniProtKB-KW"/>
</dbReference>
<dbReference type="OrthoDB" id="5650388at2"/>
<evidence type="ECO:0000313" key="3">
    <source>
        <dbReference type="Proteomes" id="UP000254794"/>
    </source>
</evidence>
<dbReference type="RefSeq" id="WP_115329785.1">
    <property type="nucleotide sequence ID" value="NZ_CAAAHP010000011.1"/>
</dbReference>
<dbReference type="GO" id="GO:0006355">
    <property type="term" value="P:regulation of DNA-templated transcription"/>
    <property type="evidence" value="ECO:0007669"/>
    <property type="project" value="InterPro"/>
</dbReference>
<protein>
    <submittedName>
        <fullName evidence="2">Response regulator containing a CheY-like receiver domain and an HTH DNA-binding domain</fullName>
    </submittedName>
</protein>
<dbReference type="Pfam" id="PF00196">
    <property type="entry name" value="GerE"/>
    <property type="match status" value="1"/>
</dbReference>
<organism evidence="2 3">
    <name type="scientific">Legionella busanensis</name>
    <dbReference type="NCBI Taxonomy" id="190655"/>
    <lineage>
        <taxon>Bacteria</taxon>
        <taxon>Pseudomonadati</taxon>
        <taxon>Pseudomonadota</taxon>
        <taxon>Gammaproteobacteria</taxon>
        <taxon>Legionellales</taxon>
        <taxon>Legionellaceae</taxon>
        <taxon>Legionella</taxon>
    </lineage>
</organism>
<proteinExistence type="predicted"/>
<dbReference type="Gene3D" id="1.10.10.10">
    <property type="entry name" value="Winged helix-like DNA-binding domain superfamily/Winged helix DNA-binding domain"/>
    <property type="match status" value="1"/>
</dbReference>
<dbReference type="InterPro" id="IPR000792">
    <property type="entry name" value="Tscrpt_reg_LuxR_C"/>
</dbReference>
<dbReference type="SUPFAM" id="SSF46894">
    <property type="entry name" value="C-terminal effector domain of the bipartite response regulators"/>
    <property type="match status" value="1"/>
</dbReference>
<sequence length="266" mass="31277">MHINLENEPLRLLNYTNFVKNTCAVLFKAIGINHFSYIEADETGNYFWLDSHDEYLHQCILQGIIKNKPLNILKSYPKKGFYLLDTYPQNEQETYKDAGKLLQDFNFGHSFRILEILNSKDKVLKFYCFDAPLDKPDINHIYLNNLDMLSKFNNYFDSQLASIRPLLPKLSIANQLEFMQLMSTAFIKESITLAIPFNKKSFHHNTHLTLREKEVLWWHIRGKTSDETASLLGISRRTVERHFENLREKYDCKSKNQLILKLASGY</sequence>
<accession>A0A378JPY9</accession>
<name>A0A378JPY9_9GAMM</name>